<keyword evidence="9" id="KW-1185">Reference proteome</keyword>
<dbReference type="EMBL" id="JABFUD020000020">
    <property type="protein sequence ID" value="KAI5063786.1"/>
    <property type="molecule type" value="Genomic_DNA"/>
</dbReference>
<keyword evidence="3" id="KW-0547">Nucleotide-binding</keyword>
<dbReference type="PROSITE" id="PS50011">
    <property type="entry name" value="PROTEIN_KINASE_DOM"/>
    <property type="match status" value="1"/>
</dbReference>
<dbReference type="Pfam" id="PF00069">
    <property type="entry name" value="Pkinase"/>
    <property type="match status" value="1"/>
</dbReference>
<evidence type="ECO:0000256" key="6">
    <source>
        <dbReference type="SAM" id="MobiDB-lite"/>
    </source>
</evidence>
<accession>A0A9D4U958</accession>
<evidence type="ECO:0000256" key="5">
    <source>
        <dbReference type="ARBA" id="ARBA00022840"/>
    </source>
</evidence>
<dbReference type="AlphaFoldDB" id="A0A9D4U958"/>
<dbReference type="Proteomes" id="UP000886520">
    <property type="component" value="Chromosome 20"/>
</dbReference>
<dbReference type="GO" id="GO:0004709">
    <property type="term" value="F:MAP kinase kinase kinase activity"/>
    <property type="evidence" value="ECO:0007669"/>
    <property type="project" value="TreeGrafter"/>
</dbReference>
<feature type="region of interest" description="Disordered" evidence="6">
    <location>
        <begin position="13"/>
        <end position="34"/>
    </location>
</feature>
<keyword evidence="2" id="KW-0808">Transferase</keyword>
<comment type="caution">
    <text evidence="8">The sequence shown here is derived from an EMBL/GenBank/DDBJ whole genome shotgun (WGS) entry which is preliminary data.</text>
</comment>
<dbReference type="OrthoDB" id="266718at2759"/>
<reference evidence="8" key="1">
    <citation type="submission" date="2021-01" db="EMBL/GenBank/DDBJ databases">
        <title>Adiantum capillus-veneris genome.</title>
        <authorList>
            <person name="Fang Y."/>
            <person name="Liao Q."/>
        </authorList>
    </citation>
    <scope>NUCLEOTIDE SEQUENCE</scope>
    <source>
        <strain evidence="8">H3</strain>
        <tissue evidence="8">Leaf</tissue>
    </source>
</reference>
<evidence type="ECO:0000313" key="8">
    <source>
        <dbReference type="EMBL" id="KAI5063786.1"/>
    </source>
</evidence>
<dbReference type="Gene3D" id="1.10.510.10">
    <property type="entry name" value="Transferase(Phosphotransferase) domain 1"/>
    <property type="match status" value="1"/>
</dbReference>
<keyword evidence="5" id="KW-0067">ATP-binding</keyword>
<gene>
    <name evidence="8" type="ORF">GOP47_0020456</name>
</gene>
<keyword evidence="4" id="KW-0418">Kinase</keyword>
<evidence type="ECO:0000256" key="1">
    <source>
        <dbReference type="ARBA" id="ARBA00006529"/>
    </source>
</evidence>
<evidence type="ECO:0000256" key="3">
    <source>
        <dbReference type="ARBA" id="ARBA00022741"/>
    </source>
</evidence>
<protein>
    <recommendedName>
        <fullName evidence="7">Protein kinase domain-containing protein</fullName>
    </recommendedName>
</protein>
<dbReference type="PANTHER" id="PTHR48016:SF56">
    <property type="entry name" value="MAPKK KINASE"/>
    <property type="match status" value="1"/>
</dbReference>
<feature type="compositionally biased region" description="Low complexity" evidence="6">
    <location>
        <begin position="347"/>
        <end position="356"/>
    </location>
</feature>
<evidence type="ECO:0000256" key="4">
    <source>
        <dbReference type="ARBA" id="ARBA00022777"/>
    </source>
</evidence>
<evidence type="ECO:0000256" key="2">
    <source>
        <dbReference type="ARBA" id="ARBA00022679"/>
    </source>
</evidence>
<dbReference type="GO" id="GO:0005737">
    <property type="term" value="C:cytoplasm"/>
    <property type="evidence" value="ECO:0007669"/>
    <property type="project" value="TreeGrafter"/>
</dbReference>
<feature type="region of interest" description="Disordered" evidence="6">
    <location>
        <begin position="335"/>
        <end position="414"/>
    </location>
</feature>
<name>A0A9D4U958_ADICA</name>
<dbReference type="SMART" id="SM00220">
    <property type="entry name" value="S_TKc"/>
    <property type="match status" value="1"/>
</dbReference>
<dbReference type="InterPro" id="IPR050538">
    <property type="entry name" value="MAP_kinase_kinase_kinase"/>
</dbReference>
<feature type="domain" description="Protein kinase" evidence="7">
    <location>
        <begin position="431"/>
        <end position="677"/>
    </location>
</feature>
<feature type="compositionally biased region" description="Polar residues" evidence="6">
    <location>
        <begin position="19"/>
        <end position="34"/>
    </location>
</feature>
<comment type="similarity">
    <text evidence="1">Belongs to the protein kinase superfamily. STE Ser/Thr protein kinase family. MAP kinase kinase kinase subfamily.</text>
</comment>
<dbReference type="InterPro" id="IPR000719">
    <property type="entry name" value="Prot_kinase_dom"/>
</dbReference>
<dbReference type="PANTHER" id="PTHR48016">
    <property type="entry name" value="MAP KINASE KINASE KINASE SSK2-RELATED-RELATED"/>
    <property type="match status" value="1"/>
</dbReference>
<proteinExistence type="inferred from homology"/>
<dbReference type="GO" id="GO:0005524">
    <property type="term" value="F:ATP binding"/>
    <property type="evidence" value="ECO:0007669"/>
    <property type="project" value="UniProtKB-KW"/>
</dbReference>
<evidence type="ECO:0000259" key="7">
    <source>
        <dbReference type="PROSITE" id="PS50011"/>
    </source>
</evidence>
<evidence type="ECO:0000313" key="9">
    <source>
        <dbReference type="Proteomes" id="UP000886520"/>
    </source>
</evidence>
<dbReference type="InterPro" id="IPR011009">
    <property type="entry name" value="Kinase-like_dom_sf"/>
</dbReference>
<sequence length="736" mass="81314">MMRIFGIFDRKKQIPGRSSAPNSRSSVHPANSNGGDLYSVKRAKIKELLGIVTPRECQEVDELLNQACWIDPISDEDADSLESGITEEIDLQIEGGVCDGGKLQANPANVTILPIGNVCVELTSHKLAQHSPRSSCKSSAIKHGEEHVTQKSSFIDKSAKADSVQGPAKTFRQARPAKLSCVSKDKVASLINRDFPSERIAAPHPIRTGGKKFASCMKSFPLPPPFEKHYLPTPRPHTAEEISFIAHPLPQPPLIARALEDKGHPSIVRAASCEPPVKPQLTAKEYDTIVKAVSCDPPRQVMQRLKALQPLSGRSFSVLQQVPPTTPFMILQSQGYQTPQNTPPTTPRQQGHWTPQSTPPMTPSPHAHGTPQNTPPRTPRAQALRMPQEAVPTTQGAQRLPTPQSTPPSTPHLQLHPQVLANKTPKMQLPLSPNRQSPRQIYGCEYAYREDGSFFAVKMSSKEDISPEIQQEVDVLSKLDHPNIVRYLGSSIVERRLCIFLELVSMGSLNSLLRKYKRFEDHTIRNYTKQILLGLEYLHRKRTIHRDVKCANILVDVNGQVKLSDFGIAKQVGDSLVSSVKGTPLYMAPEVLTPNEDCYSFPADIWSLGCTVLEMADGKPPWSNLGGFGFLFKVKSGELPPLPQHLSPEGKDFIQRCLNMVPKDRPTASELLQHPFVLNAVTPEHRSPPPSPISPIMWPPTLEMNNKTWACGNCHPLSPNQVTAGYSRAQTIVHGR</sequence>
<organism evidence="8 9">
    <name type="scientific">Adiantum capillus-veneris</name>
    <name type="common">Maidenhair fern</name>
    <dbReference type="NCBI Taxonomy" id="13818"/>
    <lineage>
        <taxon>Eukaryota</taxon>
        <taxon>Viridiplantae</taxon>
        <taxon>Streptophyta</taxon>
        <taxon>Embryophyta</taxon>
        <taxon>Tracheophyta</taxon>
        <taxon>Polypodiopsida</taxon>
        <taxon>Polypodiidae</taxon>
        <taxon>Polypodiales</taxon>
        <taxon>Pteridineae</taxon>
        <taxon>Pteridaceae</taxon>
        <taxon>Vittarioideae</taxon>
        <taxon>Adiantum</taxon>
    </lineage>
</organism>
<dbReference type="SUPFAM" id="SSF56112">
    <property type="entry name" value="Protein kinase-like (PK-like)"/>
    <property type="match status" value="1"/>
</dbReference>